<dbReference type="Pfam" id="PF06719">
    <property type="entry name" value="AraC_N"/>
    <property type="match status" value="1"/>
</dbReference>
<keyword evidence="3" id="KW-0804">Transcription</keyword>
<dbReference type="RefSeq" id="WP_068335484.1">
    <property type="nucleotide sequence ID" value="NZ_LVHF01000033.1"/>
</dbReference>
<dbReference type="OrthoDB" id="34150at2"/>
<keyword evidence="6" id="KW-1185">Reference proteome</keyword>
<feature type="domain" description="HTH araC/xylS-type" evidence="4">
    <location>
        <begin position="195"/>
        <end position="293"/>
    </location>
</feature>
<dbReference type="SUPFAM" id="SSF46689">
    <property type="entry name" value="Homeodomain-like"/>
    <property type="match status" value="2"/>
</dbReference>
<sequence>MSLKSLMQRYVDQNNLHDYEGSVATKIEDVRFYRSKNGHSRQPMMYKSGIIVLGQGRKALYAGGKRICYGEGDCLIMGVPMPVECEAFPSNNEPLLGISIQIHMPLLQKLVAKIKHHRDVDFQPVHSEQSIRREPIDTKLNAACERLMLALCDDLEAAVIGQALLEEVIFFALMSKSGNTLFTLADQEGRYARIASVLQEIHTNYSSALNVSELASSANMSVSSFHTAFRNVTLESPIQYIKKVRLNKGRELICFQGKRVNEAADLVGYSSAAQFSREFKRQFNLAPKDAASTVG</sequence>
<dbReference type="STRING" id="858640.A3K86_19765"/>
<dbReference type="PANTHER" id="PTHR43436">
    <property type="entry name" value="ARAC-FAMILY TRANSCRIPTIONAL REGULATOR"/>
    <property type="match status" value="1"/>
</dbReference>
<gene>
    <name evidence="5" type="ORF">A3K86_19765</name>
</gene>
<evidence type="ECO:0000313" key="6">
    <source>
        <dbReference type="Proteomes" id="UP000078503"/>
    </source>
</evidence>
<dbReference type="Gene3D" id="1.10.10.60">
    <property type="entry name" value="Homeodomain-like"/>
    <property type="match status" value="2"/>
</dbReference>
<dbReference type="InterPro" id="IPR009057">
    <property type="entry name" value="Homeodomain-like_sf"/>
</dbReference>
<dbReference type="SMART" id="SM00342">
    <property type="entry name" value="HTH_ARAC"/>
    <property type="match status" value="1"/>
</dbReference>
<dbReference type="PANTHER" id="PTHR43436:SF2">
    <property type="entry name" value="ARAC_XYLS FAMILY TRANSCRIPTIONAL REGULATOR"/>
    <property type="match status" value="1"/>
</dbReference>
<dbReference type="GO" id="GO:0003700">
    <property type="term" value="F:DNA-binding transcription factor activity"/>
    <property type="evidence" value="ECO:0007669"/>
    <property type="project" value="InterPro"/>
</dbReference>
<evidence type="ECO:0000256" key="1">
    <source>
        <dbReference type="ARBA" id="ARBA00023015"/>
    </source>
</evidence>
<keyword evidence="1" id="KW-0805">Transcription regulation</keyword>
<reference evidence="5 6" key="1">
    <citation type="submission" date="2016-03" db="EMBL/GenBank/DDBJ databases">
        <title>Photobacterium proteolyticum sp. nov. a protease producing bacterium isolated from ocean sediments of Laizhou Bay.</title>
        <authorList>
            <person name="Li Y."/>
        </authorList>
    </citation>
    <scope>NUCLEOTIDE SEQUENCE [LARGE SCALE GENOMIC DNA]</scope>
    <source>
        <strain evidence="5 6">R-40508</strain>
    </source>
</reference>
<dbReference type="InterPro" id="IPR009594">
    <property type="entry name" value="Tscrpt_reg_HTH_AraC_N"/>
</dbReference>
<dbReference type="AlphaFoldDB" id="A0A178K1J9"/>
<evidence type="ECO:0000259" key="4">
    <source>
        <dbReference type="PROSITE" id="PS01124"/>
    </source>
</evidence>
<dbReference type="PROSITE" id="PS01124">
    <property type="entry name" value="HTH_ARAC_FAMILY_2"/>
    <property type="match status" value="1"/>
</dbReference>
<evidence type="ECO:0000313" key="5">
    <source>
        <dbReference type="EMBL" id="OAN11198.1"/>
    </source>
</evidence>
<dbReference type="Pfam" id="PF12833">
    <property type="entry name" value="HTH_18"/>
    <property type="match status" value="1"/>
</dbReference>
<organism evidence="5 6">
    <name type="scientific">Photobacterium jeanii</name>
    <dbReference type="NCBI Taxonomy" id="858640"/>
    <lineage>
        <taxon>Bacteria</taxon>
        <taxon>Pseudomonadati</taxon>
        <taxon>Pseudomonadota</taxon>
        <taxon>Gammaproteobacteria</taxon>
        <taxon>Vibrionales</taxon>
        <taxon>Vibrionaceae</taxon>
        <taxon>Photobacterium</taxon>
    </lineage>
</organism>
<name>A0A178K1J9_9GAMM</name>
<accession>A0A178K1J9</accession>
<dbReference type="GO" id="GO:0043565">
    <property type="term" value="F:sequence-specific DNA binding"/>
    <property type="evidence" value="ECO:0007669"/>
    <property type="project" value="InterPro"/>
</dbReference>
<dbReference type="EMBL" id="LVHF01000033">
    <property type="protein sequence ID" value="OAN11198.1"/>
    <property type="molecule type" value="Genomic_DNA"/>
</dbReference>
<keyword evidence="2" id="KW-0238">DNA-binding</keyword>
<evidence type="ECO:0000256" key="2">
    <source>
        <dbReference type="ARBA" id="ARBA00023125"/>
    </source>
</evidence>
<dbReference type="Proteomes" id="UP000078503">
    <property type="component" value="Unassembled WGS sequence"/>
</dbReference>
<dbReference type="PROSITE" id="PS00041">
    <property type="entry name" value="HTH_ARAC_FAMILY_1"/>
    <property type="match status" value="1"/>
</dbReference>
<dbReference type="InterPro" id="IPR018062">
    <property type="entry name" value="HTH_AraC-typ_CS"/>
</dbReference>
<comment type="caution">
    <text evidence="5">The sequence shown here is derived from an EMBL/GenBank/DDBJ whole genome shotgun (WGS) entry which is preliminary data.</text>
</comment>
<dbReference type="InterPro" id="IPR018060">
    <property type="entry name" value="HTH_AraC"/>
</dbReference>
<proteinExistence type="predicted"/>
<protein>
    <submittedName>
        <fullName evidence="5">XRE family transcriptional regulator</fullName>
    </submittedName>
</protein>
<evidence type="ECO:0000256" key="3">
    <source>
        <dbReference type="ARBA" id="ARBA00023163"/>
    </source>
</evidence>